<dbReference type="WBParaSite" id="nRc.2.0.1.t40225-RA">
    <property type="protein sequence ID" value="nRc.2.0.1.t40225-RA"/>
    <property type="gene ID" value="nRc.2.0.1.g40225"/>
</dbReference>
<accession>A0A915KQ70</accession>
<sequence length="67" mass="7329">MIPKTNGYSCLVNFCSRCKGPLNYEVCTQGRWESRFCPPGTTCRKSDMLCGSECVDLTSAAIAGQNE</sequence>
<reference evidence="2" key="1">
    <citation type="submission" date="2022-11" db="UniProtKB">
        <authorList>
            <consortium name="WormBaseParasite"/>
        </authorList>
    </citation>
    <scope>IDENTIFICATION</scope>
</reference>
<evidence type="ECO:0000313" key="1">
    <source>
        <dbReference type="Proteomes" id="UP000887565"/>
    </source>
</evidence>
<keyword evidence="1" id="KW-1185">Reference proteome</keyword>
<dbReference type="Proteomes" id="UP000887565">
    <property type="component" value="Unplaced"/>
</dbReference>
<name>A0A915KQ70_ROMCU</name>
<protein>
    <submittedName>
        <fullName evidence="2">Uncharacterized protein</fullName>
    </submittedName>
</protein>
<organism evidence="1 2">
    <name type="scientific">Romanomermis culicivorax</name>
    <name type="common">Nematode worm</name>
    <dbReference type="NCBI Taxonomy" id="13658"/>
    <lineage>
        <taxon>Eukaryota</taxon>
        <taxon>Metazoa</taxon>
        <taxon>Ecdysozoa</taxon>
        <taxon>Nematoda</taxon>
        <taxon>Enoplea</taxon>
        <taxon>Dorylaimia</taxon>
        <taxon>Mermithida</taxon>
        <taxon>Mermithoidea</taxon>
        <taxon>Mermithidae</taxon>
        <taxon>Romanomermis</taxon>
    </lineage>
</organism>
<evidence type="ECO:0000313" key="2">
    <source>
        <dbReference type="WBParaSite" id="nRc.2.0.1.t40225-RA"/>
    </source>
</evidence>
<dbReference type="AlphaFoldDB" id="A0A915KQ70"/>
<proteinExistence type="predicted"/>